<organism evidence="3">
    <name type="scientific">viral metagenome</name>
    <dbReference type="NCBI Taxonomy" id="1070528"/>
    <lineage>
        <taxon>unclassified sequences</taxon>
        <taxon>metagenomes</taxon>
        <taxon>organismal metagenomes</taxon>
    </lineage>
</organism>
<dbReference type="AlphaFoldDB" id="A0A6C0F457"/>
<dbReference type="InterPro" id="IPR013099">
    <property type="entry name" value="K_chnl_dom"/>
</dbReference>
<evidence type="ECO:0000313" key="3">
    <source>
        <dbReference type="EMBL" id="QHT34015.1"/>
    </source>
</evidence>
<dbReference type="Gene3D" id="1.10.287.70">
    <property type="match status" value="1"/>
</dbReference>
<protein>
    <recommendedName>
        <fullName evidence="2">Potassium channel domain-containing protein</fullName>
    </recommendedName>
</protein>
<keyword evidence="1" id="KW-1133">Transmembrane helix</keyword>
<proteinExistence type="predicted"/>
<sequence>MIITPLIITKFLNLNKNKLNYLYLNFFIIFIFSVIYWLYGTDEHFVFKPHFSVNHNITFMTALYYSLVTHSTVGFGDITPKSTFIKIITMIHIIIIILCLSLLFFR</sequence>
<feature type="domain" description="Potassium channel" evidence="2">
    <location>
        <begin position="28"/>
        <end position="104"/>
    </location>
</feature>
<keyword evidence="1" id="KW-0812">Transmembrane</keyword>
<dbReference type="Pfam" id="PF07885">
    <property type="entry name" value="Ion_trans_2"/>
    <property type="match status" value="1"/>
</dbReference>
<feature type="transmembrane region" description="Helical" evidence="1">
    <location>
        <begin position="84"/>
        <end position="105"/>
    </location>
</feature>
<evidence type="ECO:0000256" key="1">
    <source>
        <dbReference type="SAM" id="Phobius"/>
    </source>
</evidence>
<keyword evidence="1" id="KW-0472">Membrane</keyword>
<evidence type="ECO:0000259" key="2">
    <source>
        <dbReference type="Pfam" id="PF07885"/>
    </source>
</evidence>
<dbReference type="SUPFAM" id="SSF81324">
    <property type="entry name" value="Voltage-gated potassium channels"/>
    <property type="match status" value="1"/>
</dbReference>
<feature type="transmembrane region" description="Helical" evidence="1">
    <location>
        <begin position="21"/>
        <end position="39"/>
    </location>
</feature>
<accession>A0A6C0F457</accession>
<reference evidence="3" key="1">
    <citation type="journal article" date="2020" name="Nature">
        <title>Giant virus diversity and host interactions through global metagenomics.</title>
        <authorList>
            <person name="Schulz F."/>
            <person name="Roux S."/>
            <person name="Paez-Espino D."/>
            <person name="Jungbluth S."/>
            <person name="Walsh D.A."/>
            <person name="Denef V.J."/>
            <person name="McMahon K.D."/>
            <person name="Konstantinidis K.T."/>
            <person name="Eloe-Fadrosh E.A."/>
            <person name="Kyrpides N.C."/>
            <person name="Woyke T."/>
        </authorList>
    </citation>
    <scope>NUCLEOTIDE SEQUENCE</scope>
    <source>
        <strain evidence="3">GVMAG-M-3300009161-52</strain>
    </source>
</reference>
<dbReference type="EMBL" id="MN738982">
    <property type="protein sequence ID" value="QHT34015.1"/>
    <property type="molecule type" value="Genomic_DNA"/>
</dbReference>
<name>A0A6C0F457_9ZZZZ</name>